<dbReference type="Proteomes" id="UP000249819">
    <property type="component" value="Unassembled WGS sequence"/>
</dbReference>
<dbReference type="RefSeq" id="WP_111590875.1">
    <property type="nucleotide sequence ID" value="NZ_QLMA01000001.1"/>
</dbReference>
<evidence type="ECO:0000313" key="1">
    <source>
        <dbReference type="EMBL" id="RAJ88233.1"/>
    </source>
</evidence>
<proteinExistence type="predicted"/>
<evidence type="ECO:0000313" key="2">
    <source>
        <dbReference type="Proteomes" id="UP000249819"/>
    </source>
</evidence>
<gene>
    <name evidence="1" type="ORF">CLV59_1011001</name>
</gene>
<reference evidence="1 2" key="1">
    <citation type="submission" date="2018-06" db="EMBL/GenBank/DDBJ databases">
        <title>Genomic Encyclopedia of Archaeal and Bacterial Type Strains, Phase II (KMG-II): from individual species to whole genera.</title>
        <authorList>
            <person name="Goeker M."/>
        </authorList>
    </citation>
    <scope>NUCLEOTIDE SEQUENCE [LARGE SCALE GENOMIC DNA]</scope>
    <source>
        <strain evidence="1 2">DSM 29821</strain>
    </source>
</reference>
<comment type="caution">
    <text evidence="1">The sequence shown here is derived from an EMBL/GenBank/DDBJ whole genome shotgun (WGS) entry which is preliminary data.</text>
</comment>
<organism evidence="1 2">
    <name type="scientific">Chitinophaga dinghuensis</name>
    <dbReference type="NCBI Taxonomy" id="1539050"/>
    <lineage>
        <taxon>Bacteria</taxon>
        <taxon>Pseudomonadati</taxon>
        <taxon>Bacteroidota</taxon>
        <taxon>Chitinophagia</taxon>
        <taxon>Chitinophagales</taxon>
        <taxon>Chitinophagaceae</taxon>
        <taxon>Chitinophaga</taxon>
    </lineage>
</organism>
<dbReference type="OrthoDB" id="9861934at2"/>
<protein>
    <submittedName>
        <fullName evidence="1">Uncharacterized protein</fullName>
    </submittedName>
</protein>
<dbReference type="EMBL" id="QLMA01000001">
    <property type="protein sequence ID" value="RAJ88233.1"/>
    <property type="molecule type" value="Genomic_DNA"/>
</dbReference>
<name>A0A327WC97_9BACT</name>
<dbReference type="AlphaFoldDB" id="A0A327WC97"/>
<sequence>MEERFKYAICILLFSMIFSNCKVKDNHQLKYRPNNYLDNYRDSFGSDYFSRSIQMRVYVDSIDNLDPSSIPYFVFDECFDLQPVYWKSLHTPMSLRLYVIERVKSRFQIEKLMTTLQNVEKFDSCKSDYKIPFKNKSFFDLLKIDLERRTSNRKIAAAEDGNDLPSK</sequence>
<accession>A0A327WC97</accession>
<keyword evidence="2" id="KW-1185">Reference proteome</keyword>